<sequence length="315" mass="36073">MTPMLSITPDRNHIQRVLRTLDFERKNSVQYENSNADPGRILMFDFIESFHPQIDRINSKSIVEQCTQTDEISLDLLKEENIVNIEEGEMINENLKRPSLIEDANEVTEVPHPFTDSLDGMSTVSFICQPPQKEPKEELVEPKEEPIDNTQLIPGDDQGDDMGFMEEGMLNDDVVIGNERDDDISDDLIEKVGEKKIVDDSADTSKGSSETVVKSRISSRNIVIQPKYAESLEDSDADSEPAMKKWNVDSEKKNNRVSNLISGKSKQSASKLRRKSWLNDSELECIECEYRTRNIRSWDSHLRRKHFTKLRLVSL</sequence>
<proteinExistence type="predicted"/>
<reference evidence="2" key="1">
    <citation type="submission" date="2023-10" db="EMBL/GenBank/DDBJ databases">
        <title>Genome assembly of Pristionchus species.</title>
        <authorList>
            <person name="Yoshida K."/>
            <person name="Sommer R.J."/>
        </authorList>
    </citation>
    <scope>NUCLEOTIDE SEQUENCE</scope>
    <source>
        <strain evidence="2">RS0144</strain>
    </source>
</reference>
<organism evidence="2 3">
    <name type="scientific">Pristionchus entomophagus</name>
    <dbReference type="NCBI Taxonomy" id="358040"/>
    <lineage>
        <taxon>Eukaryota</taxon>
        <taxon>Metazoa</taxon>
        <taxon>Ecdysozoa</taxon>
        <taxon>Nematoda</taxon>
        <taxon>Chromadorea</taxon>
        <taxon>Rhabditida</taxon>
        <taxon>Rhabditina</taxon>
        <taxon>Diplogasteromorpha</taxon>
        <taxon>Diplogasteroidea</taxon>
        <taxon>Neodiplogasteridae</taxon>
        <taxon>Pristionchus</taxon>
    </lineage>
</organism>
<dbReference type="EMBL" id="BTSX01000003">
    <property type="protein sequence ID" value="GMS88748.1"/>
    <property type="molecule type" value="Genomic_DNA"/>
</dbReference>
<feature type="compositionally biased region" description="Basic and acidic residues" evidence="1">
    <location>
        <begin position="241"/>
        <end position="250"/>
    </location>
</feature>
<comment type="caution">
    <text evidence="2">The sequence shown here is derived from an EMBL/GenBank/DDBJ whole genome shotgun (WGS) entry which is preliminary data.</text>
</comment>
<evidence type="ECO:0000313" key="3">
    <source>
        <dbReference type="Proteomes" id="UP001432027"/>
    </source>
</evidence>
<protein>
    <recommendedName>
        <fullName evidence="4">C2H2-type domain-containing protein</fullName>
    </recommendedName>
</protein>
<feature type="region of interest" description="Disordered" evidence="1">
    <location>
        <begin position="133"/>
        <end position="156"/>
    </location>
</feature>
<keyword evidence="3" id="KW-1185">Reference proteome</keyword>
<evidence type="ECO:0000313" key="2">
    <source>
        <dbReference type="EMBL" id="GMS88748.1"/>
    </source>
</evidence>
<evidence type="ECO:0008006" key="4">
    <source>
        <dbReference type="Google" id="ProtNLM"/>
    </source>
</evidence>
<dbReference type="AlphaFoldDB" id="A0AAV5T3H4"/>
<accession>A0AAV5T3H4</accession>
<gene>
    <name evidence="2" type="ORF">PENTCL1PPCAC_10923</name>
</gene>
<feature type="non-terminal residue" evidence="2">
    <location>
        <position position="315"/>
    </location>
</feature>
<name>A0AAV5T3H4_9BILA</name>
<evidence type="ECO:0000256" key="1">
    <source>
        <dbReference type="SAM" id="MobiDB-lite"/>
    </source>
</evidence>
<feature type="compositionally biased region" description="Basic and acidic residues" evidence="1">
    <location>
        <begin position="133"/>
        <end position="146"/>
    </location>
</feature>
<dbReference type="Proteomes" id="UP001432027">
    <property type="component" value="Unassembled WGS sequence"/>
</dbReference>
<feature type="region of interest" description="Disordered" evidence="1">
    <location>
        <begin position="230"/>
        <end position="250"/>
    </location>
</feature>